<feature type="domain" description="ABC transporter" evidence="3">
    <location>
        <begin position="2"/>
        <end position="222"/>
    </location>
</feature>
<dbReference type="SUPFAM" id="SSF52540">
    <property type="entry name" value="P-loop containing nucleoside triphosphate hydrolases"/>
    <property type="match status" value="1"/>
</dbReference>
<accession>A0A9X2SBV8</accession>
<dbReference type="PANTHER" id="PTHR43158:SF1">
    <property type="entry name" value="ABC TRANSPORTER, ATP-BINDING PROTEIN"/>
    <property type="match status" value="1"/>
</dbReference>
<keyword evidence="1" id="KW-0547">Nucleotide-binding</keyword>
<organism evidence="4 5">
    <name type="scientific">Paenibacillus soyae</name>
    <dbReference type="NCBI Taxonomy" id="2969249"/>
    <lineage>
        <taxon>Bacteria</taxon>
        <taxon>Bacillati</taxon>
        <taxon>Bacillota</taxon>
        <taxon>Bacilli</taxon>
        <taxon>Bacillales</taxon>
        <taxon>Paenibacillaceae</taxon>
        <taxon>Paenibacillus</taxon>
    </lineage>
</organism>
<protein>
    <submittedName>
        <fullName evidence="4">ABC transporter ATP-binding protein</fullName>
    </submittedName>
</protein>
<dbReference type="EMBL" id="JANIPJ010000030">
    <property type="protein sequence ID" value="MCR2807621.1"/>
    <property type="molecule type" value="Genomic_DNA"/>
</dbReference>
<dbReference type="Proteomes" id="UP001141950">
    <property type="component" value="Unassembled WGS sequence"/>
</dbReference>
<evidence type="ECO:0000256" key="2">
    <source>
        <dbReference type="ARBA" id="ARBA00022840"/>
    </source>
</evidence>
<comment type="caution">
    <text evidence="4">The sequence shown here is derived from an EMBL/GenBank/DDBJ whole genome shotgun (WGS) entry which is preliminary data.</text>
</comment>
<dbReference type="Gene3D" id="3.40.50.300">
    <property type="entry name" value="P-loop containing nucleotide triphosphate hydrolases"/>
    <property type="match status" value="1"/>
</dbReference>
<evidence type="ECO:0000313" key="5">
    <source>
        <dbReference type="Proteomes" id="UP001141950"/>
    </source>
</evidence>
<evidence type="ECO:0000259" key="3">
    <source>
        <dbReference type="PROSITE" id="PS50893"/>
    </source>
</evidence>
<dbReference type="PROSITE" id="PS50893">
    <property type="entry name" value="ABC_TRANSPORTER_2"/>
    <property type="match status" value="1"/>
</dbReference>
<gene>
    <name evidence="4" type="ORF">NQZ67_27400</name>
</gene>
<proteinExistence type="predicted"/>
<dbReference type="GO" id="GO:0016887">
    <property type="term" value="F:ATP hydrolysis activity"/>
    <property type="evidence" value="ECO:0007669"/>
    <property type="project" value="InterPro"/>
</dbReference>
<keyword evidence="2 4" id="KW-0067">ATP-binding</keyword>
<evidence type="ECO:0000256" key="1">
    <source>
        <dbReference type="ARBA" id="ARBA00022741"/>
    </source>
</evidence>
<dbReference type="PANTHER" id="PTHR43158">
    <property type="entry name" value="SKFA PEPTIDE EXPORT ATP-BINDING PROTEIN SKFE"/>
    <property type="match status" value="1"/>
</dbReference>
<reference evidence="4" key="1">
    <citation type="submission" date="2022-08" db="EMBL/GenBank/DDBJ databases">
        <title>The genomic sequence of strain Paenibacillus sp. SCIV0701.</title>
        <authorList>
            <person name="Zhao H."/>
        </authorList>
    </citation>
    <scope>NUCLEOTIDE SEQUENCE</scope>
    <source>
        <strain evidence="4">SCIV0701</strain>
    </source>
</reference>
<evidence type="ECO:0000313" key="4">
    <source>
        <dbReference type="EMBL" id="MCR2807621.1"/>
    </source>
</evidence>
<dbReference type="GO" id="GO:0005524">
    <property type="term" value="F:ATP binding"/>
    <property type="evidence" value="ECO:0007669"/>
    <property type="project" value="UniProtKB-KW"/>
</dbReference>
<dbReference type="RefSeq" id="WP_257452251.1">
    <property type="nucleotide sequence ID" value="NZ_JANIPJ010000030.1"/>
</dbReference>
<dbReference type="InterPro" id="IPR003439">
    <property type="entry name" value="ABC_transporter-like_ATP-bd"/>
</dbReference>
<dbReference type="InterPro" id="IPR003593">
    <property type="entry name" value="AAA+_ATPase"/>
</dbReference>
<dbReference type="SMART" id="SM00382">
    <property type="entry name" value="AAA"/>
    <property type="match status" value="1"/>
</dbReference>
<keyword evidence="5" id="KW-1185">Reference proteome</keyword>
<dbReference type="Pfam" id="PF00005">
    <property type="entry name" value="ABC_tran"/>
    <property type="match status" value="1"/>
</dbReference>
<dbReference type="InterPro" id="IPR027417">
    <property type="entry name" value="P-loop_NTPase"/>
</dbReference>
<dbReference type="AlphaFoldDB" id="A0A9X2SBV8"/>
<dbReference type="CDD" id="cd03230">
    <property type="entry name" value="ABC_DR_subfamily_A"/>
    <property type="match status" value="1"/>
</dbReference>
<sequence>MLELEGLFKSYNNASLSIESLTVQTGAIVGLLGANGAGKTTLLKTIMGLTELEQGTVSWNGRPIREQYAETAFMTEEGSIPADMSAADFTGFLADFYPRFDRVRYRQLLDFFELDDRIKFRKLSRGQRSKLEICAGFSKGAKLILMDEPFQGKDVFARRDFLKLMVTSLKEDETFLIATHLVDEIEHVIDRAVVMHGGRIRADLTMDELHDRGMTLEELLAEASGYDGERYRRFIQS</sequence>
<name>A0A9X2SBV8_9BACL</name>